<dbReference type="Pfam" id="PF04389">
    <property type="entry name" value="Peptidase_M28"/>
    <property type="match status" value="1"/>
</dbReference>
<accession>A0ABQ0W3B1</accession>
<reference evidence="2 3" key="1">
    <citation type="submission" date="2019-07" db="EMBL/GenBank/DDBJ databases">
        <title>Whole genome shotgun sequence of Sphingobacterium mizutaii NBRC 14946.</title>
        <authorList>
            <person name="Hosoyama A."/>
            <person name="Uohara A."/>
            <person name="Ohji S."/>
            <person name="Ichikawa N."/>
        </authorList>
    </citation>
    <scope>NUCLEOTIDE SEQUENCE [LARGE SCALE GENOMIC DNA]</scope>
    <source>
        <strain evidence="2 3">NBRC 14946</strain>
    </source>
</reference>
<dbReference type="InterPro" id="IPR007484">
    <property type="entry name" value="Peptidase_M28"/>
</dbReference>
<comment type="caution">
    <text evidence="2">The sequence shown here is derived from an EMBL/GenBank/DDBJ whole genome shotgun (WGS) entry which is preliminary data.</text>
</comment>
<dbReference type="EMBL" id="BJXH01000018">
    <property type="protein sequence ID" value="GEM68444.1"/>
    <property type="molecule type" value="Genomic_DNA"/>
</dbReference>
<evidence type="ECO:0000313" key="2">
    <source>
        <dbReference type="EMBL" id="GEM68444.1"/>
    </source>
</evidence>
<dbReference type="Proteomes" id="UP000321676">
    <property type="component" value="Unassembled WGS sequence"/>
</dbReference>
<dbReference type="PANTHER" id="PTHR12147:SF26">
    <property type="entry name" value="PEPTIDASE M28 DOMAIN-CONTAINING PROTEIN"/>
    <property type="match status" value="1"/>
</dbReference>
<gene>
    <name evidence="2" type="ORF">SMI01S_20500</name>
</gene>
<evidence type="ECO:0000313" key="3">
    <source>
        <dbReference type="Proteomes" id="UP000321676"/>
    </source>
</evidence>
<organism evidence="2 3">
    <name type="scientific">Sphingobacterium mizutaii NBRC 14946 = DSM 11724</name>
    <dbReference type="NCBI Taxonomy" id="1220576"/>
    <lineage>
        <taxon>Bacteria</taxon>
        <taxon>Pseudomonadati</taxon>
        <taxon>Bacteroidota</taxon>
        <taxon>Sphingobacteriia</taxon>
        <taxon>Sphingobacteriales</taxon>
        <taxon>Sphingobacteriaceae</taxon>
        <taxon>Sphingobacterium</taxon>
    </lineage>
</organism>
<evidence type="ECO:0000259" key="1">
    <source>
        <dbReference type="Pfam" id="PF04389"/>
    </source>
</evidence>
<name>A0ABQ0W3B1_9SPHI</name>
<proteinExistence type="predicted"/>
<keyword evidence="3" id="KW-1185">Reference proteome</keyword>
<dbReference type="Gene3D" id="3.40.630.10">
    <property type="entry name" value="Zn peptidases"/>
    <property type="match status" value="1"/>
</dbReference>
<protein>
    <recommendedName>
        <fullName evidence="1">Peptidase M28 domain-containing protein</fullName>
    </recommendedName>
</protein>
<feature type="domain" description="Peptidase M28" evidence="1">
    <location>
        <begin position="57"/>
        <end position="253"/>
    </location>
</feature>
<dbReference type="InterPro" id="IPR045175">
    <property type="entry name" value="M28_fam"/>
</dbReference>
<sequence>MLGRETGMKGSSKAADYVEKYFKKYKLQPKGENGYRQNFPAKVTKVKIENAERRSDNIIGFIDNAAPYTIVVGAHYDHLGKGEIGGSKDSLGVGKIHNGADDNASGVAGLLELARHYATNDIKEPFNLLFIGFGAEELGLIGSKYFTENPTIPLESIQWMLNMDMIGRYNPDNGLAVIGYGTSSAFPKIFEGISSTIKFNKSRDGNGGSDQTSFYRKNIPVLFFHTGGHDDYHKPTDDEERIDYKAMEAILQLEIDVLDNSMKQPKMDFQWTN</sequence>
<dbReference type="PANTHER" id="PTHR12147">
    <property type="entry name" value="METALLOPEPTIDASE M28 FAMILY MEMBER"/>
    <property type="match status" value="1"/>
</dbReference>
<dbReference type="SUPFAM" id="SSF53187">
    <property type="entry name" value="Zn-dependent exopeptidases"/>
    <property type="match status" value="1"/>
</dbReference>